<evidence type="ECO:0000256" key="1">
    <source>
        <dbReference type="ARBA" id="ARBA00004123"/>
    </source>
</evidence>
<dbReference type="GO" id="GO:0000981">
    <property type="term" value="F:DNA-binding transcription factor activity, RNA polymerase II-specific"/>
    <property type="evidence" value="ECO:0007669"/>
    <property type="project" value="UniProtKB-UniRule"/>
</dbReference>
<evidence type="ECO:0000259" key="12">
    <source>
        <dbReference type="PROSITE" id="PS50071"/>
    </source>
</evidence>
<dbReference type="InterPro" id="IPR001356">
    <property type="entry name" value="HD"/>
</dbReference>
<dbReference type="AlphaFoldDB" id="A0A9Q1KDC6"/>
<dbReference type="Pfam" id="PF02183">
    <property type="entry name" value="HALZ"/>
    <property type="match status" value="1"/>
</dbReference>
<keyword evidence="3 8" id="KW-0238">DNA-binding</keyword>
<dbReference type="Proteomes" id="UP001153076">
    <property type="component" value="Unassembled WGS sequence"/>
</dbReference>
<dbReference type="PROSITE" id="PS50071">
    <property type="entry name" value="HOMEOBOX_2"/>
    <property type="match status" value="1"/>
</dbReference>
<evidence type="ECO:0000256" key="8">
    <source>
        <dbReference type="PROSITE-ProRule" id="PRU00108"/>
    </source>
</evidence>
<organism evidence="13 14">
    <name type="scientific">Carnegiea gigantea</name>
    <dbReference type="NCBI Taxonomy" id="171969"/>
    <lineage>
        <taxon>Eukaryota</taxon>
        <taxon>Viridiplantae</taxon>
        <taxon>Streptophyta</taxon>
        <taxon>Embryophyta</taxon>
        <taxon>Tracheophyta</taxon>
        <taxon>Spermatophyta</taxon>
        <taxon>Magnoliopsida</taxon>
        <taxon>eudicotyledons</taxon>
        <taxon>Gunneridae</taxon>
        <taxon>Pentapetalae</taxon>
        <taxon>Caryophyllales</taxon>
        <taxon>Cactineae</taxon>
        <taxon>Cactaceae</taxon>
        <taxon>Cactoideae</taxon>
        <taxon>Echinocereeae</taxon>
        <taxon>Carnegiea</taxon>
    </lineage>
</organism>
<dbReference type="PROSITE" id="PS00027">
    <property type="entry name" value="HOMEOBOX_1"/>
    <property type="match status" value="1"/>
</dbReference>
<protein>
    <recommendedName>
        <fullName evidence="10">Homeobox-leucine zipper protein</fullName>
    </recommendedName>
    <alternativeName>
        <fullName evidence="10">HD-ZIP protein</fullName>
    </alternativeName>
    <alternativeName>
        <fullName evidence="10">Homeodomain transcription factor</fullName>
    </alternativeName>
</protein>
<dbReference type="Gene3D" id="1.10.10.60">
    <property type="entry name" value="Homeodomain-like"/>
    <property type="match status" value="1"/>
</dbReference>
<comment type="subcellular location">
    <subcellularLocation>
        <location evidence="1 8 9">Nucleus</location>
    </subcellularLocation>
</comment>
<keyword evidence="6 8" id="KW-0539">Nucleus</keyword>
<dbReference type="GO" id="GO:0005634">
    <property type="term" value="C:nucleus"/>
    <property type="evidence" value="ECO:0007669"/>
    <property type="project" value="UniProtKB-SubCell"/>
</dbReference>
<dbReference type="SMART" id="SM00389">
    <property type="entry name" value="HOX"/>
    <property type="match status" value="1"/>
</dbReference>
<keyword evidence="14" id="KW-1185">Reference proteome</keyword>
<evidence type="ECO:0000256" key="7">
    <source>
        <dbReference type="ARBA" id="ARBA00025748"/>
    </source>
</evidence>
<dbReference type="Pfam" id="PF00046">
    <property type="entry name" value="Homeodomain"/>
    <property type="match status" value="1"/>
</dbReference>
<dbReference type="PANTHER" id="PTHR24326:SF615">
    <property type="entry name" value="HOMEOBOX-LEUCINE ZIPPER PROTEIN"/>
    <property type="match status" value="1"/>
</dbReference>
<name>A0A9Q1KDC6_9CARY</name>
<dbReference type="FunFam" id="1.10.10.60:FF:000200">
    <property type="entry name" value="Homeobox-leucine zipper protein ATHB-13"/>
    <property type="match status" value="1"/>
</dbReference>
<dbReference type="GO" id="GO:0043565">
    <property type="term" value="F:sequence-specific DNA binding"/>
    <property type="evidence" value="ECO:0007669"/>
    <property type="project" value="InterPro"/>
</dbReference>
<evidence type="ECO:0000256" key="4">
    <source>
        <dbReference type="ARBA" id="ARBA00023155"/>
    </source>
</evidence>
<gene>
    <name evidence="13" type="ORF">Cgig2_023626</name>
</gene>
<evidence type="ECO:0000256" key="6">
    <source>
        <dbReference type="ARBA" id="ARBA00023242"/>
    </source>
</evidence>
<comment type="similarity">
    <text evidence="7 10">Belongs to the HD-ZIP homeobox family. Class I subfamily.</text>
</comment>
<dbReference type="PANTHER" id="PTHR24326">
    <property type="entry name" value="HOMEOBOX-LEUCINE ZIPPER PROTEIN"/>
    <property type="match status" value="1"/>
</dbReference>
<dbReference type="InterPro" id="IPR045224">
    <property type="entry name" value="HDZip_class_I_plant"/>
</dbReference>
<evidence type="ECO:0000256" key="2">
    <source>
        <dbReference type="ARBA" id="ARBA00023015"/>
    </source>
</evidence>
<evidence type="ECO:0000256" key="11">
    <source>
        <dbReference type="SAM" id="MobiDB-lite"/>
    </source>
</evidence>
<evidence type="ECO:0000256" key="9">
    <source>
        <dbReference type="RuleBase" id="RU000682"/>
    </source>
</evidence>
<evidence type="ECO:0000256" key="5">
    <source>
        <dbReference type="ARBA" id="ARBA00023163"/>
    </source>
</evidence>
<comment type="caution">
    <text evidence="13">The sequence shown here is derived from an EMBL/GenBank/DDBJ whole genome shotgun (WGS) entry which is preliminary data.</text>
</comment>
<keyword evidence="4 8" id="KW-0371">Homeobox</keyword>
<reference evidence="13" key="1">
    <citation type="submission" date="2022-04" db="EMBL/GenBank/DDBJ databases">
        <title>Carnegiea gigantea Genome sequencing and assembly v2.</title>
        <authorList>
            <person name="Copetti D."/>
            <person name="Sanderson M.J."/>
            <person name="Burquez A."/>
            <person name="Wojciechowski M.F."/>
        </authorList>
    </citation>
    <scope>NUCLEOTIDE SEQUENCE</scope>
    <source>
        <strain evidence="13">SGP5-SGP5p</strain>
        <tissue evidence="13">Aerial part</tissue>
    </source>
</reference>
<keyword evidence="2 10" id="KW-0805">Transcription regulation</keyword>
<feature type="DNA-binding region" description="Homeobox" evidence="8">
    <location>
        <begin position="119"/>
        <end position="178"/>
    </location>
</feature>
<feature type="compositionally biased region" description="Basic and acidic residues" evidence="11">
    <location>
        <begin position="24"/>
        <end position="36"/>
    </location>
</feature>
<dbReference type="OrthoDB" id="6159439at2759"/>
<dbReference type="CDD" id="cd00086">
    <property type="entry name" value="homeodomain"/>
    <property type="match status" value="1"/>
</dbReference>
<feature type="domain" description="Homeobox" evidence="12">
    <location>
        <begin position="117"/>
        <end position="177"/>
    </location>
</feature>
<sequence length="345" mass="38680">MAFLPQEYMIFQPHLHPQHNRNHHNFDDPDHHHHQDPSISLNILSSCPPQDFPGGQGMATLTMMNRSMPFPGYQHDDHGHEEENYEREHEPDPHNHQGGGGEGDELSDDGSQVVVGGGGGEKKKRLNMEQVKALEKNFEQGNKLEPERKLQLAKALGLQPRQVAIWFQNRRARWKTKQLEKDYGALKRQFDALKSDNESLLALNKKLHAELIAIRNRETGAEYGGGNNSINLNNADTKSYWSNNGSDISSDINLGTSRISSTPQTSFNNITITQLLINQNSSSHHNNNDNNKPELDLIQCPKLDPPSIQEDSFCTMFGGSGGGNASVDQAQTTAFWAWPEQQHLN</sequence>
<evidence type="ECO:0000256" key="10">
    <source>
        <dbReference type="RuleBase" id="RU369038"/>
    </source>
</evidence>
<feature type="region of interest" description="Disordered" evidence="11">
    <location>
        <begin position="17"/>
        <end position="126"/>
    </location>
</feature>
<dbReference type="GO" id="GO:0045893">
    <property type="term" value="P:positive regulation of DNA-templated transcription"/>
    <property type="evidence" value="ECO:0007669"/>
    <property type="project" value="TreeGrafter"/>
</dbReference>
<dbReference type="InterPro" id="IPR017970">
    <property type="entry name" value="Homeobox_CS"/>
</dbReference>
<dbReference type="SUPFAM" id="SSF46689">
    <property type="entry name" value="Homeodomain-like"/>
    <property type="match status" value="1"/>
</dbReference>
<dbReference type="PRINTS" id="PR00031">
    <property type="entry name" value="HTHREPRESSR"/>
</dbReference>
<dbReference type="InterPro" id="IPR000047">
    <property type="entry name" value="HTH_motif"/>
</dbReference>
<evidence type="ECO:0000256" key="3">
    <source>
        <dbReference type="ARBA" id="ARBA00023125"/>
    </source>
</evidence>
<comment type="function">
    <text evidence="10">Transcription factor.</text>
</comment>
<evidence type="ECO:0000313" key="14">
    <source>
        <dbReference type="Proteomes" id="UP001153076"/>
    </source>
</evidence>
<feature type="compositionally biased region" description="Polar residues" evidence="11">
    <location>
        <begin position="37"/>
        <end position="48"/>
    </location>
</feature>
<dbReference type="InterPro" id="IPR009057">
    <property type="entry name" value="Homeodomain-like_sf"/>
</dbReference>
<keyword evidence="5 10" id="KW-0804">Transcription</keyword>
<accession>A0A9Q1KDC6</accession>
<evidence type="ECO:0000313" key="13">
    <source>
        <dbReference type="EMBL" id="KAJ8441440.1"/>
    </source>
</evidence>
<dbReference type="EMBL" id="JAKOGI010000166">
    <property type="protein sequence ID" value="KAJ8441440.1"/>
    <property type="molecule type" value="Genomic_DNA"/>
</dbReference>
<feature type="compositionally biased region" description="Basic and acidic residues" evidence="11">
    <location>
        <begin position="74"/>
        <end position="95"/>
    </location>
</feature>
<proteinExistence type="inferred from homology"/>
<dbReference type="InterPro" id="IPR003106">
    <property type="entry name" value="Leu_zip_homeo"/>
</dbReference>